<evidence type="ECO:0000313" key="3">
    <source>
        <dbReference type="EMBL" id="QNN63188.1"/>
    </source>
</evidence>
<evidence type="ECO:0000313" key="4">
    <source>
        <dbReference type="Proteomes" id="UP000515934"/>
    </source>
</evidence>
<keyword evidence="4" id="KW-1185">Reference proteome</keyword>
<evidence type="ECO:0000256" key="2">
    <source>
        <dbReference type="SAM" id="SignalP"/>
    </source>
</evidence>
<sequence>MAQSPRITAGVLALGLLVLPLTACAEEPGAVGTGDPVPTEKQEPEGGSWPAENPDEVFEKSQEIPEDFPAEFVIPEGATIDDVGSRGFGTWYLVLRAEDQEASDAIWESIVTNSGFTVTDDAETVEGGRMATLESGALSASAMTIPGEDGSVLMSYDITAAVS</sequence>
<feature type="signal peptide" evidence="2">
    <location>
        <begin position="1"/>
        <end position="25"/>
    </location>
</feature>
<dbReference type="AlphaFoldDB" id="A0A7G9S5R3"/>
<dbReference type="RefSeq" id="WP_187555655.1">
    <property type="nucleotide sequence ID" value="NZ_CP060716.1"/>
</dbReference>
<dbReference type="Proteomes" id="UP000515934">
    <property type="component" value="Chromosome"/>
</dbReference>
<dbReference type="EMBL" id="CP060716">
    <property type="protein sequence ID" value="QNN63188.1"/>
    <property type="molecule type" value="Genomic_DNA"/>
</dbReference>
<name>A0A7G9S5R3_9MICO</name>
<proteinExistence type="predicted"/>
<evidence type="ECO:0008006" key="5">
    <source>
        <dbReference type="Google" id="ProtNLM"/>
    </source>
</evidence>
<accession>A0A7G9S5R3</accession>
<keyword evidence="2" id="KW-0732">Signal</keyword>
<reference evidence="3 4" key="1">
    <citation type="submission" date="2020-08" db="EMBL/GenBank/DDBJ databases">
        <title>Genome sequence of Leucobacter denitrificans KACC 14055T.</title>
        <authorList>
            <person name="Hyun D.-W."/>
            <person name="Bae J.-W."/>
        </authorList>
    </citation>
    <scope>NUCLEOTIDE SEQUENCE [LARGE SCALE GENOMIC DNA]</scope>
    <source>
        <strain evidence="3 4">KACC 14055</strain>
    </source>
</reference>
<feature type="region of interest" description="Disordered" evidence="1">
    <location>
        <begin position="27"/>
        <end position="59"/>
    </location>
</feature>
<organism evidence="3 4">
    <name type="scientific">Leucobacter denitrificans</name>
    <dbReference type="NCBI Taxonomy" id="683042"/>
    <lineage>
        <taxon>Bacteria</taxon>
        <taxon>Bacillati</taxon>
        <taxon>Actinomycetota</taxon>
        <taxon>Actinomycetes</taxon>
        <taxon>Micrococcales</taxon>
        <taxon>Microbacteriaceae</taxon>
        <taxon>Leucobacter</taxon>
    </lineage>
</organism>
<dbReference type="KEGG" id="ldn:H9L06_02185"/>
<feature type="chain" id="PRO_5028977988" description="Secreted protein" evidence="2">
    <location>
        <begin position="26"/>
        <end position="163"/>
    </location>
</feature>
<gene>
    <name evidence="3" type="ORF">H9L06_02185</name>
</gene>
<evidence type="ECO:0000256" key="1">
    <source>
        <dbReference type="SAM" id="MobiDB-lite"/>
    </source>
</evidence>
<protein>
    <recommendedName>
        <fullName evidence="5">Secreted protein</fullName>
    </recommendedName>
</protein>